<dbReference type="AlphaFoldDB" id="A0A316FZ12"/>
<comment type="caution">
    <text evidence="2">The sequence shown here is derived from an EMBL/GenBank/DDBJ whole genome shotgun (WGS) entry which is preliminary data.</text>
</comment>
<dbReference type="SUPFAM" id="SSF53474">
    <property type="entry name" value="alpha/beta-Hydrolases"/>
    <property type="match status" value="1"/>
</dbReference>
<evidence type="ECO:0000313" key="3">
    <source>
        <dbReference type="Proteomes" id="UP000245790"/>
    </source>
</evidence>
<proteinExistence type="predicted"/>
<reference evidence="2 3" key="1">
    <citation type="submission" date="2018-05" db="EMBL/GenBank/DDBJ databases">
        <title>Genomic Encyclopedia of Type Strains, Phase IV (KMG-IV): sequencing the most valuable type-strain genomes for metagenomic binning, comparative biology and taxonomic classification.</title>
        <authorList>
            <person name="Goeker M."/>
        </authorList>
    </citation>
    <scope>NUCLEOTIDE SEQUENCE [LARGE SCALE GENOMIC DNA]</scope>
    <source>
        <strain evidence="2 3">DSM 25350</strain>
    </source>
</reference>
<name>A0A316FZ12_9GAMM</name>
<dbReference type="EMBL" id="QGGU01000002">
    <property type="protein sequence ID" value="PWK53632.1"/>
    <property type="molecule type" value="Genomic_DNA"/>
</dbReference>
<keyword evidence="3" id="KW-1185">Reference proteome</keyword>
<dbReference type="Gene3D" id="3.40.50.1820">
    <property type="entry name" value="alpha/beta hydrolase"/>
    <property type="match status" value="1"/>
</dbReference>
<dbReference type="InterPro" id="IPR000073">
    <property type="entry name" value="AB_hydrolase_1"/>
</dbReference>
<organism evidence="2 3">
    <name type="scientific">Pleionea mediterranea</name>
    <dbReference type="NCBI Taxonomy" id="523701"/>
    <lineage>
        <taxon>Bacteria</taxon>
        <taxon>Pseudomonadati</taxon>
        <taxon>Pseudomonadota</taxon>
        <taxon>Gammaproteobacteria</taxon>
        <taxon>Oceanospirillales</taxon>
        <taxon>Pleioneaceae</taxon>
        <taxon>Pleionea</taxon>
    </lineage>
</organism>
<dbReference type="PRINTS" id="PR00111">
    <property type="entry name" value="ABHYDROLASE"/>
</dbReference>
<evidence type="ECO:0000313" key="2">
    <source>
        <dbReference type="EMBL" id="PWK53632.1"/>
    </source>
</evidence>
<dbReference type="Pfam" id="PF12697">
    <property type="entry name" value="Abhydrolase_6"/>
    <property type="match status" value="1"/>
</dbReference>
<gene>
    <name evidence="2" type="ORF">C8D97_10220</name>
</gene>
<dbReference type="InterPro" id="IPR029058">
    <property type="entry name" value="AB_hydrolase_fold"/>
</dbReference>
<feature type="domain" description="AB hydrolase-1" evidence="1">
    <location>
        <begin position="3"/>
        <end position="247"/>
    </location>
</feature>
<dbReference type="OrthoDB" id="5290302at2"/>
<accession>A0A316FZ12</accession>
<evidence type="ECO:0000259" key="1">
    <source>
        <dbReference type="Pfam" id="PF12697"/>
    </source>
</evidence>
<dbReference type="Proteomes" id="UP000245790">
    <property type="component" value="Unassembled WGS sequence"/>
</dbReference>
<protein>
    <submittedName>
        <fullName evidence="2">Pimeloyl-ACP methyl ester carboxylesterase</fullName>
    </submittedName>
</protein>
<sequence length="263" mass="29772">MRIILIRGLGRDQLHWAPLLKSLKLTFPGVHIETPDLPGTGILHREKSPLVLDDYLPFLEHQLSDSNEPAIVMGLSLGGMLALTWASKYPDKFTHAITINSSSNLSFFLKRLFVYKVFRYPGIFFRLSKRMKETAVYQLTCNTRPIDWSTIDFWVDVQKRHPVSPLNQCRQAYAALGFSLPDNLVNLANNLKENKTHSPQAAIMYAKGDRMVSPSCSEVMAAYLNAPSYVHSWGGHDLTQDDPDWVATQLKHFIEKISDDSIA</sequence>
<dbReference type="RefSeq" id="WP_109761706.1">
    <property type="nucleotide sequence ID" value="NZ_QGGU01000002.1"/>
</dbReference>